<sequence length="205" mass="23262">MSKQGITFIPTTDTLAWLSRCLIGTLKKPAEMGAALYLWFLHGYEEVKVSEFGGDSVLACFPSETSKQRFLEEETEWVKLWFSSLRPWENGDHAKNRRCWVTIRGMPLQAWCAEFFELVGSTCGQLIRVDPATDQRIFLEGARIEILTDQGALIEKQVEVTIAGERFQEIPSEASMNGGDMDQTRKENRRSEADMAGEDDPFQLT</sequence>
<proteinExistence type="predicted"/>
<organism evidence="2 3">
    <name type="scientific">Turnera subulata</name>
    <dbReference type="NCBI Taxonomy" id="218843"/>
    <lineage>
        <taxon>Eukaryota</taxon>
        <taxon>Viridiplantae</taxon>
        <taxon>Streptophyta</taxon>
        <taxon>Embryophyta</taxon>
        <taxon>Tracheophyta</taxon>
        <taxon>Spermatophyta</taxon>
        <taxon>Magnoliopsida</taxon>
        <taxon>eudicotyledons</taxon>
        <taxon>Gunneridae</taxon>
        <taxon>Pentapetalae</taxon>
        <taxon>rosids</taxon>
        <taxon>fabids</taxon>
        <taxon>Malpighiales</taxon>
        <taxon>Passifloraceae</taxon>
        <taxon>Turnera</taxon>
    </lineage>
</organism>
<dbReference type="PANTHER" id="PTHR34427:SF5">
    <property type="entry name" value="DUF4283 DOMAIN-CONTAINING PROTEIN"/>
    <property type="match status" value="1"/>
</dbReference>
<evidence type="ECO:0008006" key="4">
    <source>
        <dbReference type="Google" id="ProtNLM"/>
    </source>
</evidence>
<comment type="caution">
    <text evidence="2">The sequence shown here is derived from an EMBL/GenBank/DDBJ whole genome shotgun (WGS) entry which is preliminary data.</text>
</comment>
<dbReference type="PANTHER" id="PTHR34427">
    <property type="entry name" value="DUF4283 DOMAIN PROTEIN"/>
    <property type="match status" value="1"/>
</dbReference>
<dbReference type="AlphaFoldDB" id="A0A9Q0FXV3"/>
<feature type="compositionally biased region" description="Basic and acidic residues" evidence="1">
    <location>
        <begin position="182"/>
        <end position="193"/>
    </location>
</feature>
<evidence type="ECO:0000313" key="2">
    <source>
        <dbReference type="EMBL" id="KAJ4839558.1"/>
    </source>
</evidence>
<evidence type="ECO:0000313" key="3">
    <source>
        <dbReference type="Proteomes" id="UP001141552"/>
    </source>
</evidence>
<reference evidence="2" key="1">
    <citation type="submission" date="2022-02" db="EMBL/GenBank/DDBJ databases">
        <authorList>
            <person name="Henning P.M."/>
            <person name="McCubbin A.G."/>
            <person name="Shore J.S."/>
        </authorList>
    </citation>
    <scope>NUCLEOTIDE SEQUENCE</scope>
    <source>
        <strain evidence="2">F60SS</strain>
        <tissue evidence="2">Leaves</tissue>
    </source>
</reference>
<feature type="compositionally biased region" description="Acidic residues" evidence="1">
    <location>
        <begin position="195"/>
        <end position="205"/>
    </location>
</feature>
<gene>
    <name evidence="2" type="ORF">Tsubulata_002260</name>
</gene>
<dbReference type="Proteomes" id="UP001141552">
    <property type="component" value="Unassembled WGS sequence"/>
</dbReference>
<evidence type="ECO:0000256" key="1">
    <source>
        <dbReference type="SAM" id="MobiDB-lite"/>
    </source>
</evidence>
<dbReference type="EMBL" id="JAKUCV010003272">
    <property type="protein sequence ID" value="KAJ4839558.1"/>
    <property type="molecule type" value="Genomic_DNA"/>
</dbReference>
<accession>A0A9Q0FXV3</accession>
<keyword evidence="3" id="KW-1185">Reference proteome</keyword>
<name>A0A9Q0FXV3_9ROSI</name>
<feature type="region of interest" description="Disordered" evidence="1">
    <location>
        <begin position="169"/>
        <end position="205"/>
    </location>
</feature>
<protein>
    <recommendedName>
        <fullName evidence="4">DUF4283 domain-containing protein</fullName>
    </recommendedName>
</protein>
<reference evidence="2" key="2">
    <citation type="journal article" date="2023" name="Plants (Basel)">
        <title>Annotation of the Turnera subulata (Passifloraceae) Draft Genome Reveals the S-Locus Evolved after the Divergence of Turneroideae from Passifloroideae in a Stepwise Manner.</title>
        <authorList>
            <person name="Henning P.M."/>
            <person name="Roalson E.H."/>
            <person name="Mir W."/>
            <person name="McCubbin A.G."/>
            <person name="Shore J.S."/>
        </authorList>
    </citation>
    <scope>NUCLEOTIDE SEQUENCE</scope>
    <source>
        <strain evidence="2">F60SS</strain>
    </source>
</reference>